<evidence type="ECO:0000313" key="3">
    <source>
        <dbReference type="Proteomes" id="UP000220768"/>
    </source>
</evidence>
<keyword evidence="1" id="KW-1133">Transmembrane helix</keyword>
<name>A0A2A6JE15_9HYPH</name>
<accession>A0A2A6JE15</accession>
<evidence type="ECO:0000313" key="2">
    <source>
        <dbReference type="EMBL" id="PDT04596.1"/>
    </source>
</evidence>
<reference evidence="2 3" key="1">
    <citation type="submission" date="2017-09" db="EMBL/GenBank/DDBJ databases">
        <title>Comparative genomics of rhizobia isolated from Phaseolus vulgaris in China.</title>
        <authorList>
            <person name="Tong W."/>
        </authorList>
    </citation>
    <scope>NUCLEOTIDE SEQUENCE [LARGE SCALE GENOMIC DNA]</scope>
    <source>
        <strain evidence="2 3">C5</strain>
    </source>
</reference>
<dbReference type="AlphaFoldDB" id="A0A2A6JE15"/>
<dbReference type="Proteomes" id="UP000220768">
    <property type="component" value="Unassembled WGS sequence"/>
</dbReference>
<proteinExistence type="predicted"/>
<comment type="caution">
    <text evidence="2">The sequence shown here is derived from an EMBL/GenBank/DDBJ whole genome shotgun (WGS) entry which is preliminary data.</text>
</comment>
<dbReference type="RefSeq" id="WP_097611458.1">
    <property type="nucleotide sequence ID" value="NZ_NWSV01000004.1"/>
</dbReference>
<keyword evidence="1" id="KW-0812">Transmembrane</keyword>
<organism evidence="2 3">
    <name type="scientific">Rhizobium chutanense</name>
    <dbReference type="NCBI Taxonomy" id="2035448"/>
    <lineage>
        <taxon>Bacteria</taxon>
        <taxon>Pseudomonadati</taxon>
        <taxon>Pseudomonadota</taxon>
        <taxon>Alphaproteobacteria</taxon>
        <taxon>Hyphomicrobiales</taxon>
        <taxon>Rhizobiaceae</taxon>
        <taxon>Rhizobium/Agrobacterium group</taxon>
        <taxon>Rhizobium</taxon>
    </lineage>
</organism>
<keyword evidence="1" id="KW-0472">Membrane</keyword>
<gene>
    <name evidence="2" type="ORF">CO666_07530</name>
</gene>
<protein>
    <submittedName>
        <fullName evidence="2">Uncharacterized protein</fullName>
    </submittedName>
</protein>
<keyword evidence="3" id="KW-1185">Reference proteome</keyword>
<feature type="transmembrane region" description="Helical" evidence="1">
    <location>
        <begin position="39"/>
        <end position="59"/>
    </location>
</feature>
<dbReference type="EMBL" id="NWSV01000004">
    <property type="protein sequence ID" value="PDT04596.1"/>
    <property type="molecule type" value="Genomic_DNA"/>
</dbReference>
<evidence type="ECO:0000256" key="1">
    <source>
        <dbReference type="SAM" id="Phobius"/>
    </source>
</evidence>
<sequence>MRTIGYIVGLLMVVLGLIWIGQGSGYFPYPASSFMIAQTIWVVWGAVLAAAGIAVMVIVSRLRPRG</sequence>
<feature type="transmembrane region" description="Helical" evidence="1">
    <location>
        <begin position="7"/>
        <end position="27"/>
    </location>
</feature>